<protein>
    <recommendedName>
        <fullName evidence="3">Transposase</fullName>
    </recommendedName>
</protein>
<proteinExistence type="predicted"/>
<accession>A0ABY8CB93</accession>
<evidence type="ECO:0000313" key="2">
    <source>
        <dbReference type="Proteomes" id="UP001222275"/>
    </source>
</evidence>
<name>A0ABY8CB93_9GAMM</name>
<evidence type="ECO:0000313" key="1">
    <source>
        <dbReference type="EMBL" id="WEJ61950.1"/>
    </source>
</evidence>
<dbReference type="EMBL" id="CP102381">
    <property type="protein sequence ID" value="WEJ61950.1"/>
    <property type="molecule type" value="Genomic_DNA"/>
</dbReference>
<organism evidence="1 2">
    <name type="scientific">Thiomicrorhabdus lithotrophica</name>
    <dbReference type="NCBI Taxonomy" id="2949997"/>
    <lineage>
        <taxon>Bacteria</taxon>
        <taxon>Pseudomonadati</taxon>
        <taxon>Pseudomonadota</taxon>
        <taxon>Gammaproteobacteria</taxon>
        <taxon>Thiotrichales</taxon>
        <taxon>Piscirickettsiaceae</taxon>
        <taxon>Thiomicrorhabdus</taxon>
    </lineage>
</organism>
<reference evidence="1 2" key="1">
    <citation type="submission" date="2022-06" db="EMBL/GenBank/DDBJ databases">
        <title>Thiomicrohabdus sp. nov, an obligately chemolithoautotrophic, sulfur-oxidizing bacterium isolated from beach of Guanyin Mountain. Amoy.</title>
        <authorList>
            <person name="Zhu H."/>
        </authorList>
    </citation>
    <scope>NUCLEOTIDE SEQUENCE [LARGE SCALE GENOMIC DNA]</scope>
    <source>
        <strain evidence="1 2">XGS-01</strain>
    </source>
</reference>
<keyword evidence="2" id="KW-1185">Reference proteome</keyword>
<dbReference type="RefSeq" id="WP_275594208.1">
    <property type="nucleotide sequence ID" value="NZ_CP102381.1"/>
</dbReference>
<dbReference type="Proteomes" id="UP001222275">
    <property type="component" value="Chromosome"/>
</dbReference>
<gene>
    <name evidence="1" type="ORF">NR989_07980</name>
</gene>
<sequence length="48" mass="5835">MENSKLEKKLNKTWKKLLKANTKHNEELATNLFKEMIALEIEQKKRRH</sequence>
<evidence type="ECO:0008006" key="3">
    <source>
        <dbReference type="Google" id="ProtNLM"/>
    </source>
</evidence>